<comment type="function">
    <text evidence="4 5">Catalyzes the transfer of endogenously produced octanoic acid from octanoyl-acyl-carrier-protein onto the lipoyl domains of lipoate-dependent enzymes. Lipoyl-ACP can also act as a substrate although octanoyl-ACP is likely to be the physiological substrate.</text>
</comment>
<dbReference type="EMBL" id="QOPD01000001">
    <property type="protein sequence ID" value="RCL39284.1"/>
    <property type="molecule type" value="Genomic_DNA"/>
</dbReference>
<proteinExistence type="inferred from homology"/>
<evidence type="ECO:0000256" key="5">
    <source>
        <dbReference type="PIRNR" id="PIRNR016262"/>
    </source>
</evidence>
<comment type="caution">
    <text evidence="10">The sequence shown here is derived from an EMBL/GenBank/DDBJ whole genome shotgun (WGS) entry which is preliminary data.</text>
</comment>
<dbReference type="AlphaFoldDB" id="A0A368BQU8"/>
<dbReference type="EC" id="2.3.1.181" evidence="5"/>
<organism evidence="10 11">
    <name type="scientific">SAR86 cluster bacterium</name>
    <dbReference type="NCBI Taxonomy" id="2030880"/>
    <lineage>
        <taxon>Bacteria</taxon>
        <taxon>Pseudomonadati</taxon>
        <taxon>Pseudomonadota</taxon>
        <taxon>Gammaproteobacteria</taxon>
        <taxon>SAR86 cluster</taxon>
    </lineage>
</organism>
<comment type="catalytic activity">
    <reaction evidence="5">
        <text>octanoyl-[ACP] + L-lysyl-[protein] = N(6)-octanoyl-L-lysyl-[protein] + holo-[ACP] + H(+)</text>
        <dbReference type="Rhea" id="RHEA:17665"/>
        <dbReference type="Rhea" id="RHEA-COMP:9636"/>
        <dbReference type="Rhea" id="RHEA-COMP:9685"/>
        <dbReference type="Rhea" id="RHEA-COMP:9752"/>
        <dbReference type="Rhea" id="RHEA-COMP:9928"/>
        <dbReference type="ChEBI" id="CHEBI:15378"/>
        <dbReference type="ChEBI" id="CHEBI:29969"/>
        <dbReference type="ChEBI" id="CHEBI:64479"/>
        <dbReference type="ChEBI" id="CHEBI:78463"/>
        <dbReference type="ChEBI" id="CHEBI:78809"/>
        <dbReference type="EC" id="2.3.1.181"/>
    </reaction>
</comment>
<dbReference type="PANTHER" id="PTHR10993:SF7">
    <property type="entry name" value="LIPOYLTRANSFERASE 2, MITOCHONDRIAL-RELATED"/>
    <property type="match status" value="1"/>
</dbReference>
<dbReference type="NCBIfam" id="TIGR00214">
    <property type="entry name" value="lipB"/>
    <property type="match status" value="1"/>
</dbReference>
<sequence length="197" mass="22949">MSIETIDKGLIDYQESHQEMLDLIKSTLRKSQIWHLEHFPVYTIGISEKFIKEDDNQTIPIIKTDRGGKITYHGPGQLVFYFMLDLKKMPFRPTDLTKTILNKTSQVFGSIDLDHDLNFTDPGIYIKEQKVASIGMRIKNNFSYHGISINYNTDLEAFNSINPCGLNIKACNLLEYININKEYLHNRLLQEYRELDK</sequence>
<comment type="similarity">
    <text evidence="5">Belongs to the LipB family.</text>
</comment>
<evidence type="ECO:0000313" key="11">
    <source>
        <dbReference type="Proteomes" id="UP000252147"/>
    </source>
</evidence>
<dbReference type="GO" id="GO:0009249">
    <property type="term" value="P:protein lipoylation"/>
    <property type="evidence" value="ECO:0007669"/>
    <property type="project" value="InterPro"/>
</dbReference>
<dbReference type="Pfam" id="PF21948">
    <property type="entry name" value="LplA-B_cat"/>
    <property type="match status" value="1"/>
</dbReference>
<feature type="binding site" evidence="7">
    <location>
        <begin position="133"/>
        <end position="135"/>
    </location>
    <ligand>
        <name>substrate</name>
    </ligand>
</feature>
<dbReference type="InterPro" id="IPR045864">
    <property type="entry name" value="aa-tRNA-synth_II/BPL/LPL"/>
</dbReference>
<dbReference type="Proteomes" id="UP000252147">
    <property type="component" value="Unassembled WGS sequence"/>
</dbReference>
<feature type="site" description="Lowers pKa of active site Cys" evidence="8">
    <location>
        <position position="130"/>
    </location>
</feature>
<dbReference type="UniPathway" id="UPA00538">
    <property type="reaction ID" value="UER00592"/>
</dbReference>
<evidence type="ECO:0000256" key="6">
    <source>
        <dbReference type="PIRSR" id="PIRSR016262-1"/>
    </source>
</evidence>
<evidence type="ECO:0000256" key="4">
    <source>
        <dbReference type="ARBA" id="ARBA00024732"/>
    </source>
</evidence>
<dbReference type="SUPFAM" id="SSF55681">
    <property type="entry name" value="Class II aaRS and biotin synthetases"/>
    <property type="match status" value="1"/>
</dbReference>
<dbReference type="InterPro" id="IPR004143">
    <property type="entry name" value="BPL_LPL_catalytic"/>
</dbReference>
<reference evidence="10 11" key="1">
    <citation type="journal article" date="2018" name="Microbiome">
        <title>Fine metagenomic profile of the Mediterranean stratified and mixed water columns revealed by assembly and recruitment.</title>
        <authorList>
            <person name="Haro-Moreno J.M."/>
            <person name="Lopez-Perez M."/>
            <person name="De La Torre J.R."/>
            <person name="Picazo A."/>
            <person name="Camacho A."/>
            <person name="Rodriguez-Valera F."/>
        </authorList>
    </citation>
    <scope>NUCLEOTIDE SEQUENCE [LARGE SCALE GENOMIC DNA]</scope>
    <source>
        <strain evidence="10">MED-G83</strain>
    </source>
</reference>
<dbReference type="InterPro" id="IPR020605">
    <property type="entry name" value="Octanoyltransferase_CS"/>
</dbReference>
<feature type="domain" description="BPL/LPL catalytic" evidence="9">
    <location>
        <begin position="27"/>
        <end position="197"/>
    </location>
</feature>
<evidence type="ECO:0000256" key="8">
    <source>
        <dbReference type="PIRSR" id="PIRSR016262-3"/>
    </source>
</evidence>
<dbReference type="GO" id="GO:0033819">
    <property type="term" value="F:lipoyl(octanoyl) transferase activity"/>
    <property type="evidence" value="ECO:0007669"/>
    <property type="project" value="UniProtKB-EC"/>
</dbReference>
<feature type="binding site" evidence="7">
    <location>
        <begin position="66"/>
        <end position="73"/>
    </location>
    <ligand>
        <name>substrate</name>
    </ligand>
</feature>
<gene>
    <name evidence="10" type="primary">lipB</name>
    <name evidence="10" type="ORF">DBW97_00730</name>
</gene>
<evidence type="ECO:0000256" key="2">
    <source>
        <dbReference type="ARBA" id="ARBA00022679"/>
    </source>
</evidence>
<feature type="binding site" evidence="7">
    <location>
        <begin position="146"/>
        <end position="148"/>
    </location>
    <ligand>
        <name>substrate</name>
    </ligand>
</feature>
<protein>
    <recommendedName>
        <fullName evidence="5">Octanoyltransferase</fullName>
        <ecNumber evidence="5">2.3.1.181</ecNumber>
    </recommendedName>
</protein>
<keyword evidence="2 5" id="KW-0808">Transferase</keyword>
<dbReference type="InterPro" id="IPR000544">
    <property type="entry name" value="Octanoyltransferase"/>
</dbReference>
<dbReference type="Gene3D" id="3.30.930.10">
    <property type="entry name" value="Bira Bifunctional Protein, Domain 2"/>
    <property type="match status" value="1"/>
</dbReference>
<name>A0A368BQU8_9GAMM</name>
<dbReference type="PROSITE" id="PS01313">
    <property type="entry name" value="LIPB"/>
    <property type="match status" value="1"/>
</dbReference>
<evidence type="ECO:0000313" key="10">
    <source>
        <dbReference type="EMBL" id="RCL39284.1"/>
    </source>
</evidence>
<evidence type="ECO:0000256" key="1">
    <source>
        <dbReference type="ARBA" id="ARBA00004821"/>
    </source>
</evidence>
<dbReference type="PIRSF" id="PIRSF016262">
    <property type="entry name" value="LPLase"/>
    <property type="match status" value="1"/>
</dbReference>
<accession>A0A368BQU8</accession>
<evidence type="ECO:0000259" key="9">
    <source>
        <dbReference type="PROSITE" id="PS51733"/>
    </source>
</evidence>
<evidence type="ECO:0000256" key="3">
    <source>
        <dbReference type="ARBA" id="ARBA00023315"/>
    </source>
</evidence>
<dbReference type="PROSITE" id="PS51733">
    <property type="entry name" value="BPL_LPL_CATALYTIC"/>
    <property type="match status" value="1"/>
</dbReference>
<comment type="pathway">
    <text evidence="1 5">Protein modification; protein lipoylation via endogenous pathway; protein N(6)-(lipoyl)lysine from octanoyl-[acyl-carrier-protein]: step 1/2.</text>
</comment>
<dbReference type="PANTHER" id="PTHR10993">
    <property type="entry name" value="OCTANOYLTRANSFERASE"/>
    <property type="match status" value="1"/>
</dbReference>
<feature type="active site" description="Acyl-thioester intermediate" evidence="6">
    <location>
        <position position="164"/>
    </location>
</feature>
<evidence type="ECO:0000256" key="7">
    <source>
        <dbReference type="PIRSR" id="PIRSR016262-2"/>
    </source>
</evidence>
<keyword evidence="3 5" id="KW-0012">Acyltransferase</keyword>